<dbReference type="InterPro" id="IPR039261">
    <property type="entry name" value="FNR_nucleotide-bd"/>
</dbReference>
<dbReference type="InterPro" id="IPR008333">
    <property type="entry name" value="Cbr1-like_FAD-bd_dom"/>
</dbReference>
<keyword evidence="6" id="KW-1185">Reference proteome</keyword>
<dbReference type="InterPro" id="IPR017927">
    <property type="entry name" value="FAD-bd_FR_type"/>
</dbReference>
<dbReference type="PRINTS" id="PR00410">
    <property type="entry name" value="PHEHYDRXLASE"/>
</dbReference>
<dbReference type="PANTHER" id="PTHR47354">
    <property type="entry name" value="NADH OXIDOREDUCTASE HCR"/>
    <property type="match status" value="1"/>
</dbReference>
<dbReference type="RefSeq" id="WP_344326737.1">
    <property type="nucleotide sequence ID" value="NZ_BAAAPY010000004.1"/>
</dbReference>
<evidence type="ECO:0000313" key="6">
    <source>
        <dbReference type="Proteomes" id="UP001501480"/>
    </source>
</evidence>
<proteinExistence type="predicted"/>
<organism evidence="5 6">
    <name type="scientific">Aeromicrobium halocynthiae</name>
    <dbReference type="NCBI Taxonomy" id="560557"/>
    <lineage>
        <taxon>Bacteria</taxon>
        <taxon>Bacillati</taxon>
        <taxon>Actinomycetota</taxon>
        <taxon>Actinomycetes</taxon>
        <taxon>Propionibacteriales</taxon>
        <taxon>Nocardioidaceae</taxon>
        <taxon>Aeromicrobium</taxon>
    </lineage>
</organism>
<keyword evidence="2" id="KW-0001">2Fe-2S</keyword>
<evidence type="ECO:0000313" key="5">
    <source>
        <dbReference type="EMBL" id="GAA2077205.1"/>
    </source>
</evidence>
<name>A0ABN2VYF7_9ACTN</name>
<comment type="cofactor">
    <cofactor evidence="1">
        <name>FAD</name>
        <dbReference type="ChEBI" id="CHEBI:57692"/>
    </cofactor>
</comment>
<evidence type="ECO:0000256" key="3">
    <source>
        <dbReference type="ARBA" id="ARBA00023014"/>
    </source>
</evidence>
<dbReference type="Proteomes" id="UP001501480">
    <property type="component" value="Unassembled WGS sequence"/>
</dbReference>
<dbReference type="SUPFAM" id="SSF63380">
    <property type="entry name" value="Riboflavin synthase domain-like"/>
    <property type="match status" value="1"/>
</dbReference>
<feature type="domain" description="FAD-binding FR-type" evidence="4">
    <location>
        <begin position="2"/>
        <end position="103"/>
    </location>
</feature>
<keyword evidence="3" id="KW-0411">Iron-sulfur</keyword>
<dbReference type="Pfam" id="PF00970">
    <property type="entry name" value="FAD_binding_6"/>
    <property type="match status" value="1"/>
</dbReference>
<dbReference type="PANTHER" id="PTHR47354:SF5">
    <property type="entry name" value="PROTEIN RFBI"/>
    <property type="match status" value="1"/>
</dbReference>
<reference evidence="5 6" key="1">
    <citation type="journal article" date="2019" name="Int. J. Syst. Evol. Microbiol.">
        <title>The Global Catalogue of Microorganisms (GCM) 10K type strain sequencing project: providing services to taxonomists for standard genome sequencing and annotation.</title>
        <authorList>
            <consortium name="The Broad Institute Genomics Platform"/>
            <consortium name="The Broad Institute Genome Sequencing Center for Infectious Disease"/>
            <person name="Wu L."/>
            <person name="Ma J."/>
        </authorList>
    </citation>
    <scope>NUCLEOTIDE SEQUENCE [LARGE SCALE GENOMIC DNA]</scope>
    <source>
        <strain evidence="5 6">JCM 15749</strain>
    </source>
</reference>
<evidence type="ECO:0000256" key="1">
    <source>
        <dbReference type="ARBA" id="ARBA00001974"/>
    </source>
</evidence>
<accession>A0ABN2VYF7</accession>
<evidence type="ECO:0000256" key="2">
    <source>
        <dbReference type="ARBA" id="ARBA00022714"/>
    </source>
</evidence>
<gene>
    <name evidence="5" type="ORF">GCM10009821_16000</name>
</gene>
<dbReference type="Gene3D" id="2.40.30.10">
    <property type="entry name" value="Translation factors"/>
    <property type="match status" value="1"/>
</dbReference>
<dbReference type="EMBL" id="BAAAPY010000004">
    <property type="protein sequence ID" value="GAA2077205.1"/>
    <property type="molecule type" value="Genomic_DNA"/>
</dbReference>
<keyword evidence="2" id="KW-0408">Iron</keyword>
<dbReference type="PROSITE" id="PS51384">
    <property type="entry name" value="FAD_FR"/>
    <property type="match status" value="1"/>
</dbReference>
<comment type="caution">
    <text evidence="5">The sequence shown here is derived from an EMBL/GenBank/DDBJ whole genome shotgun (WGS) entry which is preliminary data.</text>
</comment>
<keyword evidence="2" id="KW-0479">Metal-binding</keyword>
<evidence type="ECO:0000259" key="4">
    <source>
        <dbReference type="PROSITE" id="PS51384"/>
    </source>
</evidence>
<protein>
    <submittedName>
        <fullName evidence="5">Ferredoxin reductase</fullName>
    </submittedName>
</protein>
<dbReference type="InterPro" id="IPR050415">
    <property type="entry name" value="MRET"/>
</dbReference>
<sequence>MSRWRTARIASQEHPSTGLVRLRLDVDDWPGHSPGQHVVVRLRAEDGYTAQRSYSIASAPSEPAVEMLVERLPDGEVSGHLHDEARVGDVVEVNGPVGRWFVWDGESPAIAVVGGTGVVPAVSMLRHARDRGTSDALRVVAVARTWEALPYADELLDAGAFVALTRENLDGRVAAPPYPDEVAPLLDALGNDVQAFVCGSTGFVAWATRTLREQGVPESTIRVEQFGVTG</sequence>
<dbReference type="SUPFAM" id="SSF52343">
    <property type="entry name" value="Ferredoxin reductase-like, C-terminal NADP-linked domain"/>
    <property type="match status" value="1"/>
</dbReference>
<dbReference type="Gene3D" id="3.40.50.80">
    <property type="entry name" value="Nucleotide-binding domain of ferredoxin-NADP reductase (FNR) module"/>
    <property type="match status" value="1"/>
</dbReference>
<dbReference type="InterPro" id="IPR017938">
    <property type="entry name" value="Riboflavin_synthase-like_b-brl"/>
</dbReference>